<dbReference type="InParanoid" id="A0A2K1X3E5"/>
<keyword evidence="8" id="KW-1185">Reference proteome</keyword>
<keyword evidence="3" id="KW-0813">Transport</keyword>
<sequence length="100" mass="11422">MSPSPLDILLSDDSDGLKGSGEIMDDMSSNITDNDRFIFQARFKFFQVGAERFDKEYAYSIRHNYGREGKRTDYTPYSCQEIFSSTPGVGDHHGCPYRHP</sequence>
<dbReference type="Proteomes" id="UP000006729">
    <property type="component" value="Chromosome 17"/>
</dbReference>
<evidence type="ECO:0000313" key="7">
    <source>
        <dbReference type="EMBL" id="PNS95292.2"/>
    </source>
</evidence>
<protein>
    <submittedName>
        <fullName evidence="7">Uncharacterized protein</fullName>
    </submittedName>
</protein>
<proteinExistence type="inferred from homology"/>
<comment type="caution">
    <text evidence="7">The sequence shown here is derived from an EMBL/GenBank/DDBJ whole genome shotgun (WGS) entry which is preliminary data.</text>
</comment>
<name>A0A2K1X3E5_POPTR</name>
<keyword evidence="6" id="KW-0472">Membrane</keyword>
<dbReference type="GO" id="GO:0005345">
    <property type="term" value="F:purine nucleobase transmembrane transporter activity"/>
    <property type="evidence" value="ECO:0007669"/>
    <property type="project" value="UniProtKB-ARBA"/>
</dbReference>
<comment type="similarity">
    <text evidence="2">Belongs to the purine permeases (TC 2.A.7.14) family.</text>
</comment>
<gene>
    <name evidence="7" type="ORF">POPTR_017G053801v4</name>
</gene>
<evidence type="ECO:0000256" key="5">
    <source>
        <dbReference type="ARBA" id="ARBA00022989"/>
    </source>
</evidence>
<evidence type="ECO:0000256" key="2">
    <source>
        <dbReference type="ARBA" id="ARBA00006213"/>
    </source>
</evidence>
<keyword evidence="4" id="KW-0812">Transmembrane</keyword>
<accession>A0A2K1X3E5</accession>
<keyword evidence="5" id="KW-1133">Transmembrane helix</keyword>
<evidence type="ECO:0000256" key="4">
    <source>
        <dbReference type="ARBA" id="ARBA00022692"/>
    </source>
</evidence>
<dbReference type="GO" id="GO:0015211">
    <property type="term" value="F:purine nucleoside transmembrane transporter activity"/>
    <property type="evidence" value="ECO:0007669"/>
    <property type="project" value="InterPro"/>
</dbReference>
<evidence type="ECO:0000256" key="3">
    <source>
        <dbReference type="ARBA" id="ARBA00022448"/>
    </source>
</evidence>
<evidence type="ECO:0000256" key="6">
    <source>
        <dbReference type="ARBA" id="ARBA00023136"/>
    </source>
</evidence>
<dbReference type="PANTHER" id="PTHR31376:SF105">
    <property type="entry name" value="PURINE PERMEASE-RELATED"/>
    <property type="match status" value="1"/>
</dbReference>
<reference evidence="7 8" key="1">
    <citation type="journal article" date="2006" name="Science">
        <title>The genome of black cottonwood, Populus trichocarpa (Torr. &amp; Gray).</title>
        <authorList>
            <person name="Tuskan G.A."/>
            <person name="Difazio S."/>
            <person name="Jansson S."/>
            <person name="Bohlmann J."/>
            <person name="Grigoriev I."/>
            <person name="Hellsten U."/>
            <person name="Putnam N."/>
            <person name="Ralph S."/>
            <person name="Rombauts S."/>
            <person name="Salamov A."/>
            <person name="Schein J."/>
            <person name="Sterck L."/>
            <person name="Aerts A."/>
            <person name="Bhalerao R.R."/>
            <person name="Bhalerao R.P."/>
            <person name="Blaudez D."/>
            <person name="Boerjan W."/>
            <person name="Brun A."/>
            <person name="Brunner A."/>
            <person name="Busov V."/>
            <person name="Campbell M."/>
            <person name="Carlson J."/>
            <person name="Chalot M."/>
            <person name="Chapman J."/>
            <person name="Chen G.L."/>
            <person name="Cooper D."/>
            <person name="Coutinho P.M."/>
            <person name="Couturier J."/>
            <person name="Covert S."/>
            <person name="Cronk Q."/>
            <person name="Cunningham R."/>
            <person name="Davis J."/>
            <person name="Degroeve S."/>
            <person name="Dejardin A."/>
            <person name="Depamphilis C."/>
            <person name="Detter J."/>
            <person name="Dirks B."/>
            <person name="Dubchak I."/>
            <person name="Duplessis S."/>
            <person name="Ehlting J."/>
            <person name="Ellis B."/>
            <person name="Gendler K."/>
            <person name="Goodstein D."/>
            <person name="Gribskov M."/>
            <person name="Grimwood J."/>
            <person name="Groover A."/>
            <person name="Gunter L."/>
            <person name="Hamberger B."/>
            <person name="Heinze B."/>
            <person name="Helariutta Y."/>
            <person name="Henrissat B."/>
            <person name="Holligan D."/>
            <person name="Holt R."/>
            <person name="Huang W."/>
            <person name="Islam-Faridi N."/>
            <person name="Jones S."/>
            <person name="Jones-Rhoades M."/>
            <person name="Jorgensen R."/>
            <person name="Joshi C."/>
            <person name="Kangasjarvi J."/>
            <person name="Karlsson J."/>
            <person name="Kelleher C."/>
            <person name="Kirkpatrick R."/>
            <person name="Kirst M."/>
            <person name="Kohler A."/>
            <person name="Kalluri U."/>
            <person name="Larimer F."/>
            <person name="Leebens-Mack J."/>
            <person name="Leple J.C."/>
            <person name="Locascio P."/>
            <person name="Lou Y."/>
            <person name="Lucas S."/>
            <person name="Martin F."/>
            <person name="Montanini B."/>
            <person name="Napoli C."/>
            <person name="Nelson D.R."/>
            <person name="Nelson C."/>
            <person name="Nieminen K."/>
            <person name="Nilsson O."/>
            <person name="Pereda V."/>
            <person name="Peter G."/>
            <person name="Philippe R."/>
            <person name="Pilate G."/>
            <person name="Poliakov A."/>
            <person name="Razumovskaya J."/>
            <person name="Richardson P."/>
            <person name="Rinaldi C."/>
            <person name="Ritland K."/>
            <person name="Rouze P."/>
            <person name="Ryaboy D."/>
            <person name="Schmutz J."/>
            <person name="Schrader J."/>
            <person name="Segerman B."/>
            <person name="Shin H."/>
            <person name="Siddiqui A."/>
            <person name="Sterky F."/>
            <person name="Terry A."/>
            <person name="Tsai C.J."/>
            <person name="Uberbacher E."/>
            <person name="Unneberg P."/>
            <person name="Vahala J."/>
            <person name="Wall K."/>
            <person name="Wessler S."/>
            <person name="Yang G."/>
            <person name="Yin T."/>
            <person name="Douglas C."/>
            <person name="Marra M."/>
            <person name="Sandberg G."/>
            <person name="Van de Peer Y."/>
            <person name="Rokhsar D."/>
        </authorList>
    </citation>
    <scope>NUCLEOTIDE SEQUENCE [LARGE SCALE GENOMIC DNA]</scope>
    <source>
        <strain evidence="8">cv. Nisqually</strain>
    </source>
</reference>
<dbReference type="PANTHER" id="PTHR31376">
    <property type="entry name" value="OS09G0467300 PROTEIN-RELATED"/>
    <property type="match status" value="1"/>
</dbReference>
<dbReference type="Pfam" id="PF16913">
    <property type="entry name" value="PUNUT"/>
    <property type="match status" value="1"/>
</dbReference>
<organism evidence="7 8">
    <name type="scientific">Populus trichocarpa</name>
    <name type="common">Western balsam poplar</name>
    <name type="synonym">Populus balsamifera subsp. trichocarpa</name>
    <dbReference type="NCBI Taxonomy" id="3694"/>
    <lineage>
        <taxon>Eukaryota</taxon>
        <taxon>Viridiplantae</taxon>
        <taxon>Streptophyta</taxon>
        <taxon>Embryophyta</taxon>
        <taxon>Tracheophyta</taxon>
        <taxon>Spermatophyta</taxon>
        <taxon>Magnoliopsida</taxon>
        <taxon>eudicotyledons</taxon>
        <taxon>Gunneridae</taxon>
        <taxon>Pentapetalae</taxon>
        <taxon>rosids</taxon>
        <taxon>fabids</taxon>
        <taxon>Malpighiales</taxon>
        <taxon>Salicaceae</taxon>
        <taxon>Saliceae</taxon>
        <taxon>Populus</taxon>
    </lineage>
</organism>
<dbReference type="GO" id="GO:0016020">
    <property type="term" value="C:membrane"/>
    <property type="evidence" value="ECO:0007669"/>
    <property type="project" value="UniProtKB-SubCell"/>
</dbReference>
<dbReference type="InterPro" id="IPR030182">
    <property type="entry name" value="PUP_plant"/>
</dbReference>
<dbReference type="EMBL" id="CM009306">
    <property type="protein sequence ID" value="PNS95292.2"/>
    <property type="molecule type" value="Genomic_DNA"/>
</dbReference>
<evidence type="ECO:0000256" key="1">
    <source>
        <dbReference type="ARBA" id="ARBA00004370"/>
    </source>
</evidence>
<dbReference type="STRING" id="3694.A0A2K1X3E5"/>
<dbReference type="AlphaFoldDB" id="A0A2K1X3E5"/>
<comment type="subcellular location">
    <subcellularLocation>
        <location evidence="1">Membrane</location>
    </subcellularLocation>
</comment>
<evidence type="ECO:0000313" key="8">
    <source>
        <dbReference type="Proteomes" id="UP000006729"/>
    </source>
</evidence>